<evidence type="ECO:0000313" key="1">
    <source>
        <dbReference type="EMBL" id="AOJ03717.1"/>
    </source>
</evidence>
<dbReference type="AlphaFoldDB" id="A0A1B4FJ72"/>
<sequence length="116" mass="12995">MSESNAAHAFDVRRFRGAHARVMPLPSARRGYEVRHCRHTLVALESSVDRVGGARAHRCAGTPVSKDARARHRPSHCVFVRTKSHPRRHRASAYLEIIVLGGARHARIAARNPRTH</sequence>
<name>A0A1B4FJ72_9BURK</name>
<protein>
    <submittedName>
        <fullName evidence="1">Uncharacterized protein</fullName>
    </submittedName>
</protein>
<keyword evidence="2" id="KW-1185">Reference proteome</keyword>
<proteinExistence type="predicted"/>
<dbReference type="Proteomes" id="UP000062519">
    <property type="component" value="Chromosome 2"/>
</dbReference>
<dbReference type="EMBL" id="CP013387">
    <property type="protein sequence ID" value="AOJ03717.1"/>
    <property type="molecule type" value="Genomic_DNA"/>
</dbReference>
<reference evidence="1 2" key="1">
    <citation type="submission" date="2015-12" db="EMBL/GenBank/DDBJ databases">
        <title>Diversity of Burkholderia near neighbor genomes.</title>
        <authorList>
            <person name="Sahl J."/>
            <person name="Wagner D."/>
            <person name="Keim P."/>
        </authorList>
    </citation>
    <scope>NUCLEOTIDE SEQUENCE [LARGE SCALE GENOMIC DNA]</scope>
    <source>
        <strain evidence="1 2">BDU6</strain>
    </source>
</reference>
<evidence type="ECO:0000313" key="2">
    <source>
        <dbReference type="Proteomes" id="UP000062519"/>
    </source>
</evidence>
<accession>A0A1B4FJ72</accession>
<gene>
    <name evidence="1" type="ORF">WS70_17400</name>
</gene>
<organism evidence="1 2">
    <name type="scientific">Burkholderia mayonis</name>
    <dbReference type="NCBI Taxonomy" id="1385591"/>
    <lineage>
        <taxon>Bacteria</taxon>
        <taxon>Pseudomonadati</taxon>
        <taxon>Pseudomonadota</taxon>
        <taxon>Betaproteobacteria</taxon>
        <taxon>Burkholderiales</taxon>
        <taxon>Burkholderiaceae</taxon>
        <taxon>Burkholderia</taxon>
        <taxon>pseudomallei group</taxon>
    </lineage>
</organism>
<dbReference type="KEGG" id="buu:WS70_17400"/>